<dbReference type="OrthoDB" id="1434627at2759"/>
<sequence>MEIPLDLAGDDEVKPTQFALIDKIVVDHQLNRKGIMNVLRAIWSPQVLRGVMEMSHNLYGFYFVDRKNMEMALNQGLMLKTWAVTQSVQEINFDEVFFRIQAHNLPLNLQIKSNAIRIGRTIGRLIDVEDPEWNREVGRGFLRCKVAMDFKKPLINGFWTSRADLTRVWVDLKYERLGDFCYNCGLLGHTDRGCEKEFKILSYNVREGCYGPGMRTGPVRDWTRRELSNDELGDGGVPKLVIDQVQSVEKQQTSRDMLEEVVNQGCSRRYNGIGDKEHTRFYVGESSRHGKNVVIADRVGFKDSAEGLGNFNASGNSGTNSEGVGDSLEIEKEVEQVGKKKLSVREPLLRVYVNTLNIQTEQLPNTHTEDSDLSYTKNTHFSCKTMEPNNSRSLNPIVISNVEHNNNTYRVETEDGEYIVEQASKPGEDAEQINGEVGSQLVPYFRNMSIKRNLEQLDKGEISNTRNNARLVGREGMIHKVFKESEKAVMIEIETSEQVIADEDIELVTLMIFSTSMRRREAI</sequence>
<dbReference type="GO" id="GO:0003676">
    <property type="term" value="F:nucleic acid binding"/>
    <property type="evidence" value="ECO:0007669"/>
    <property type="project" value="InterPro"/>
</dbReference>
<dbReference type="PROSITE" id="PS50158">
    <property type="entry name" value="ZF_CCHC"/>
    <property type="match status" value="1"/>
</dbReference>
<dbReference type="AlphaFoldDB" id="A0A1R3KHA4"/>
<organism evidence="3 4">
    <name type="scientific">Corchorus olitorius</name>
    <dbReference type="NCBI Taxonomy" id="93759"/>
    <lineage>
        <taxon>Eukaryota</taxon>
        <taxon>Viridiplantae</taxon>
        <taxon>Streptophyta</taxon>
        <taxon>Embryophyta</taxon>
        <taxon>Tracheophyta</taxon>
        <taxon>Spermatophyta</taxon>
        <taxon>Magnoliopsida</taxon>
        <taxon>eudicotyledons</taxon>
        <taxon>Gunneridae</taxon>
        <taxon>Pentapetalae</taxon>
        <taxon>rosids</taxon>
        <taxon>malvids</taxon>
        <taxon>Malvales</taxon>
        <taxon>Malvaceae</taxon>
        <taxon>Grewioideae</taxon>
        <taxon>Apeibeae</taxon>
        <taxon>Corchorus</taxon>
    </lineage>
</organism>
<dbReference type="SUPFAM" id="SSF57756">
    <property type="entry name" value="Retrovirus zinc finger-like domains"/>
    <property type="match status" value="1"/>
</dbReference>
<keyword evidence="1" id="KW-0862">Zinc</keyword>
<dbReference type="PANTHER" id="PTHR31286">
    <property type="entry name" value="GLYCINE-RICH CELL WALL STRUCTURAL PROTEIN 1.8-LIKE"/>
    <property type="match status" value="1"/>
</dbReference>
<comment type="caution">
    <text evidence="3">The sequence shown here is derived from an EMBL/GenBank/DDBJ whole genome shotgun (WGS) entry which is preliminary data.</text>
</comment>
<evidence type="ECO:0000256" key="1">
    <source>
        <dbReference type="PROSITE-ProRule" id="PRU00047"/>
    </source>
</evidence>
<name>A0A1R3KHA4_9ROSI</name>
<dbReference type="InterPro" id="IPR025836">
    <property type="entry name" value="Zn_knuckle_CX2CX4HX4C"/>
</dbReference>
<dbReference type="Pfam" id="PF14392">
    <property type="entry name" value="zf-CCHC_4"/>
    <property type="match status" value="1"/>
</dbReference>
<keyword evidence="1" id="KW-0863">Zinc-finger</keyword>
<dbReference type="InterPro" id="IPR040256">
    <property type="entry name" value="At4g02000-like"/>
</dbReference>
<evidence type="ECO:0000313" key="4">
    <source>
        <dbReference type="Proteomes" id="UP000187203"/>
    </source>
</evidence>
<dbReference type="EMBL" id="AWUE01013611">
    <property type="protein sequence ID" value="OMP06439.1"/>
    <property type="molecule type" value="Genomic_DNA"/>
</dbReference>
<gene>
    <name evidence="3" type="ORF">COLO4_08125</name>
</gene>
<dbReference type="InterPro" id="IPR001878">
    <property type="entry name" value="Znf_CCHC"/>
</dbReference>
<evidence type="ECO:0000259" key="2">
    <source>
        <dbReference type="PROSITE" id="PS50158"/>
    </source>
</evidence>
<accession>A0A1R3KHA4</accession>
<keyword evidence="4" id="KW-1185">Reference proteome</keyword>
<dbReference type="PANTHER" id="PTHR31286:SF178">
    <property type="entry name" value="DUF4283 DOMAIN-CONTAINING PROTEIN"/>
    <property type="match status" value="1"/>
</dbReference>
<proteinExistence type="predicted"/>
<dbReference type="STRING" id="93759.A0A1R3KHA4"/>
<evidence type="ECO:0000313" key="3">
    <source>
        <dbReference type="EMBL" id="OMP06439.1"/>
    </source>
</evidence>
<dbReference type="InterPro" id="IPR036875">
    <property type="entry name" value="Znf_CCHC_sf"/>
</dbReference>
<keyword evidence="1" id="KW-0479">Metal-binding</keyword>
<dbReference type="GO" id="GO:0008270">
    <property type="term" value="F:zinc ion binding"/>
    <property type="evidence" value="ECO:0007669"/>
    <property type="project" value="UniProtKB-KW"/>
</dbReference>
<dbReference type="Proteomes" id="UP000187203">
    <property type="component" value="Unassembled WGS sequence"/>
</dbReference>
<feature type="domain" description="CCHC-type" evidence="2">
    <location>
        <begin position="181"/>
        <end position="196"/>
    </location>
</feature>
<reference evidence="4" key="1">
    <citation type="submission" date="2013-09" db="EMBL/GenBank/DDBJ databases">
        <title>Corchorus olitorius genome sequencing.</title>
        <authorList>
            <person name="Alam M."/>
            <person name="Haque M.S."/>
            <person name="Islam M.S."/>
            <person name="Emdad E.M."/>
            <person name="Islam M.M."/>
            <person name="Ahmed B."/>
            <person name="Halim A."/>
            <person name="Hossen Q.M.M."/>
            <person name="Hossain M.Z."/>
            <person name="Ahmed R."/>
            <person name="Khan M.M."/>
            <person name="Islam R."/>
            <person name="Rashid M.M."/>
            <person name="Khan S.A."/>
            <person name="Rahman M.S."/>
            <person name="Alam M."/>
            <person name="Yahiya A.S."/>
            <person name="Khan M.S."/>
            <person name="Azam M.S."/>
            <person name="Haque T."/>
            <person name="Lashkar M.Z.H."/>
            <person name="Akhand A.I."/>
            <person name="Morshed G."/>
            <person name="Roy S."/>
            <person name="Uddin K.S."/>
            <person name="Rabeya T."/>
            <person name="Hossain A.S."/>
            <person name="Chowdhury A."/>
            <person name="Snigdha A.R."/>
            <person name="Mortoza M.S."/>
            <person name="Matin S.A."/>
            <person name="Hoque S.M.E."/>
            <person name="Islam M.K."/>
            <person name="Roy D.K."/>
            <person name="Haider R."/>
            <person name="Moosa M.M."/>
            <person name="Elias S.M."/>
            <person name="Hasan A.M."/>
            <person name="Jahan S."/>
            <person name="Shafiuddin M."/>
            <person name="Mahmood N."/>
            <person name="Shommy N.S."/>
        </authorList>
    </citation>
    <scope>NUCLEOTIDE SEQUENCE [LARGE SCALE GENOMIC DNA]</scope>
    <source>
        <strain evidence="4">cv. O-4</strain>
    </source>
</reference>
<protein>
    <recommendedName>
        <fullName evidence="2">CCHC-type domain-containing protein</fullName>
    </recommendedName>
</protein>